<name>A0A0B8Z9Q9_9SPHN</name>
<dbReference type="PATRIC" id="fig|48936.3.peg.4002"/>
<dbReference type="EMBL" id="JRVC01000024">
    <property type="protein sequence ID" value="KHS42950.1"/>
    <property type="molecule type" value="Genomic_DNA"/>
</dbReference>
<keyword evidence="3" id="KW-1185">Reference proteome</keyword>
<sequence length="128" mass="14199">MATLSYTNIFTDDIDRLADFYSHLFSLDEIEESRSPIFRGFVAGGTSLGFSGPGAYPLLGLNAQTVPGDRVLQTFDVESQDEVRALTEKALELGATSIKEPFATYYGWFQSVLRDPDGNAFRINFRGE</sequence>
<dbReference type="PROSITE" id="PS51819">
    <property type="entry name" value="VOC"/>
    <property type="match status" value="1"/>
</dbReference>
<dbReference type="Gene3D" id="3.10.180.10">
    <property type="entry name" value="2,3-Dihydroxybiphenyl 1,2-Dioxygenase, domain 1"/>
    <property type="match status" value="1"/>
</dbReference>
<protein>
    <submittedName>
        <fullName evidence="2">Glyoxalase-like domain protein</fullName>
    </submittedName>
</protein>
<dbReference type="InterPro" id="IPR041581">
    <property type="entry name" value="Glyoxalase_6"/>
</dbReference>
<organism evidence="2 3">
    <name type="scientific">Novosphingobium subterraneum</name>
    <dbReference type="NCBI Taxonomy" id="48936"/>
    <lineage>
        <taxon>Bacteria</taxon>
        <taxon>Pseudomonadati</taxon>
        <taxon>Pseudomonadota</taxon>
        <taxon>Alphaproteobacteria</taxon>
        <taxon>Sphingomonadales</taxon>
        <taxon>Sphingomonadaceae</taxon>
        <taxon>Novosphingobium</taxon>
    </lineage>
</organism>
<dbReference type="Proteomes" id="UP000031338">
    <property type="component" value="Unassembled WGS sequence"/>
</dbReference>
<dbReference type="Pfam" id="PF18029">
    <property type="entry name" value="Glyoxalase_6"/>
    <property type="match status" value="1"/>
</dbReference>
<feature type="domain" description="VOC" evidence="1">
    <location>
        <begin position="3"/>
        <end position="126"/>
    </location>
</feature>
<comment type="caution">
    <text evidence="2">The sequence shown here is derived from an EMBL/GenBank/DDBJ whole genome shotgun (WGS) entry which is preliminary data.</text>
</comment>
<dbReference type="SUPFAM" id="SSF54593">
    <property type="entry name" value="Glyoxalase/Bleomycin resistance protein/Dihydroxybiphenyl dioxygenase"/>
    <property type="match status" value="1"/>
</dbReference>
<evidence type="ECO:0000313" key="2">
    <source>
        <dbReference type="EMBL" id="KHS42950.1"/>
    </source>
</evidence>
<reference evidence="2 3" key="1">
    <citation type="submission" date="2014-10" db="EMBL/GenBank/DDBJ databases">
        <title>Draft genome sequence of Novosphingobium subterraneum DSM 12447.</title>
        <authorList>
            <person name="Gan H.M."/>
            <person name="Gan H.Y."/>
            <person name="Savka M.A."/>
        </authorList>
    </citation>
    <scope>NUCLEOTIDE SEQUENCE [LARGE SCALE GENOMIC DNA]</scope>
    <source>
        <strain evidence="2 3">DSM 12447</strain>
    </source>
</reference>
<dbReference type="AlphaFoldDB" id="A0A0B8Z9Q9"/>
<dbReference type="STRING" id="48936.NJ75_03971"/>
<dbReference type="InterPro" id="IPR029068">
    <property type="entry name" value="Glyas_Bleomycin-R_OHBP_Dase"/>
</dbReference>
<evidence type="ECO:0000259" key="1">
    <source>
        <dbReference type="PROSITE" id="PS51819"/>
    </source>
</evidence>
<dbReference type="InterPro" id="IPR037523">
    <property type="entry name" value="VOC_core"/>
</dbReference>
<proteinExistence type="predicted"/>
<evidence type="ECO:0000313" key="3">
    <source>
        <dbReference type="Proteomes" id="UP000031338"/>
    </source>
</evidence>
<dbReference type="RefSeq" id="WP_039337584.1">
    <property type="nucleotide sequence ID" value="NZ_JBNNWK010000016.1"/>
</dbReference>
<dbReference type="CDD" id="cd16356">
    <property type="entry name" value="PsjN_like"/>
    <property type="match status" value="1"/>
</dbReference>
<gene>
    <name evidence="2" type="ORF">NJ75_03971</name>
</gene>
<accession>A0A0B8Z9Q9</accession>